<dbReference type="PANTHER" id="PTHR37534">
    <property type="entry name" value="TRANSCRIPTIONAL ACTIVATOR PROTEIN UGA3"/>
    <property type="match status" value="1"/>
</dbReference>
<dbReference type="Pfam" id="PF11951">
    <property type="entry name" value="Fungal_trans_2"/>
    <property type="match status" value="2"/>
</dbReference>
<accession>A0AA35LPF8</accession>
<name>A0AA35LPF8_9HYPO</name>
<organism evidence="3 4">
    <name type="scientific">Clonostachys chloroleuca</name>
    <dbReference type="NCBI Taxonomy" id="1926264"/>
    <lineage>
        <taxon>Eukaryota</taxon>
        <taxon>Fungi</taxon>
        <taxon>Dikarya</taxon>
        <taxon>Ascomycota</taxon>
        <taxon>Pezizomycotina</taxon>
        <taxon>Sordariomycetes</taxon>
        <taxon>Hypocreomycetidae</taxon>
        <taxon>Hypocreales</taxon>
        <taxon>Bionectriaceae</taxon>
        <taxon>Clonostachys</taxon>
    </lineage>
</organism>
<dbReference type="InterPro" id="IPR021858">
    <property type="entry name" value="Fun_TF"/>
</dbReference>
<dbReference type="GO" id="GO:0003700">
    <property type="term" value="F:DNA-binding transcription factor activity"/>
    <property type="evidence" value="ECO:0007669"/>
    <property type="project" value="TreeGrafter"/>
</dbReference>
<dbReference type="EMBL" id="CABFNP030000423">
    <property type="protein sequence ID" value="CAI6014018.1"/>
    <property type="molecule type" value="Genomic_DNA"/>
</dbReference>
<evidence type="ECO:0000313" key="3">
    <source>
        <dbReference type="EMBL" id="CAI6014018.1"/>
    </source>
</evidence>
<comment type="caution">
    <text evidence="3">The sequence shown here is derived from an EMBL/GenBank/DDBJ whole genome shotgun (WGS) entry which is preliminary data.</text>
</comment>
<keyword evidence="4" id="KW-1185">Reference proteome</keyword>
<dbReference type="GO" id="GO:0005634">
    <property type="term" value="C:nucleus"/>
    <property type="evidence" value="ECO:0007669"/>
    <property type="project" value="UniProtKB-SubCell"/>
</dbReference>
<protein>
    <submittedName>
        <fullName evidence="3">Uncharacterized protein</fullName>
    </submittedName>
</protein>
<dbReference type="GO" id="GO:0000976">
    <property type="term" value="F:transcription cis-regulatory region binding"/>
    <property type="evidence" value="ECO:0007669"/>
    <property type="project" value="TreeGrafter"/>
</dbReference>
<keyword evidence="2" id="KW-0539">Nucleus</keyword>
<evidence type="ECO:0000256" key="1">
    <source>
        <dbReference type="ARBA" id="ARBA00004123"/>
    </source>
</evidence>
<dbReference type="GO" id="GO:0045944">
    <property type="term" value="P:positive regulation of transcription by RNA polymerase II"/>
    <property type="evidence" value="ECO:0007669"/>
    <property type="project" value="TreeGrafter"/>
</dbReference>
<dbReference type="PANTHER" id="PTHR37534:SF39">
    <property type="entry name" value="TRANSCRIPTION FACTOR DOMAIN-CONTAINING PROTEIN"/>
    <property type="match status" value="1"/>
</dbReference>
<reference evidence="3" key="1">
    <citation type="submission" date="2023-01" db="EMBL/GenBank/DDBJ databases">
        <authorList>
            <person name="Piombo E."/>
        </authorList>
    </citation>
    <scope>NUCLEOTIDE SEQUENCE</scope>
</reference>
<dbReference type="AlphaFoldDB" id="A0AA35LPF8"/>
<evidence type="ECO:0000313" key="4">
    <source>
        <dbReference type="Proteomes" id="UP001160390"/>
    </source>
</evidence>
<proteinExistence type="predicted"/>
<sequence length="331" mass="36696">MEGIAHSLYMAVQTAAHRSLITFAVDTSPIRDSVLRMALARDTNSGLAIFYAILAISSLCRSGLHQEAVQYKLAAIHVLFESVKGGSMSPADVAQHVAACMLLAAFEIFTPNESSGEWLRYIRMAAGLVQRNQLEVHLDGDDVRNVLDWVHYQSALSKFTTAHMKGVAVELNSFESDTPDITAISKSPTAFPITPLYKNTSPCPKTTELYRIVTIIYLYRASQGFLQSSEEIESLANRAYSMTNEWPCCFHFFPVLILSCEARTEERRLWILRLLKSSGHGPGGRELQALRIAVQSLWVQQDLHADSDVLINYYGLISSVVSSSSSLTPFV</sequence>
<dbReference type="Proteomes" id="UP001160390">
    <property type="component" value="Unassembled WGS sequence"/>
</dbReference>
<gene>
    <name evidence="3" type="ORF">CCHLO57077_00017789</name>
</gene>
<comment type="subcellular location">
    <subcellularLocation>
        <location evidence="1">Nucleus</location>
    </subcellularLocation>
</comment>
<evidence type="ECO:0000256" key="2">
    <source>
        <dbReference type="ARBA" id="ARBA00023242"/>
    </source>
</evidence>